<evidence type="ECO:0000313" key="3">
    <source>
        <dbReference type="Proteomes" id="UP000664277"/>
    </source>
</evidence>
<feature type="signal peptide" evidence="1">
    <location>
        <begin position="1"/>
        <end position="24"/>
    </location>
</feature>
<comment type="caution">
    <text evidence="2">The sequence shown here is derived from an EMBL/GenBank/DDBJ whole genome shotgun (WGS) entry which is preliminary data.</text>
</comment>
<sequence>MAFKLLATLFFFLTVGLSCTAAQAQIELSPIRLAESLPDPVPTNQNGTTAHAFQMWTPVFIDFPMSRGKRLRGYFEASPRLGNNLNGMSQLLIRQAIGYRISKHTSAYVGHVWVSNYPDHTHEQRIFQQFGVGHVLFKRLEVLHRTRLEERFIQNTNGACSMRARYLLRFALPLKWRLYAVVSDELFVNLNSVENGPLRGIDQNRIYAGIGRQMSNQVRMEVGYQQQYVNASDPTDDRANHILMTQLFLTP</sequence>
<dbReference type="EMBL" id="JAFLCK010000010">
    <property type="protein sequence ID" value="MBN8660392.1"/>
    <property type="molecule type" value="Genomic_DNA"/>
</dbReference>
<evidence type="ECO:0000313" key="2">
    <source>
        <dbReference type="EMBL" id="MBN8660392.1"/>
    </source>
</evidence>
<dbReference type="PROSITE" id="PS51257">
    <property type="entry name" value="PROKAR_LIPOPROTEIN"/>
    <property type="match status" value="1"/>
</dbReference>
<name>A0A8J7PM13_9BACT</name>
<dbReference type="Pfam" id="PF10677">
    <property type="entry name" value="DUF2490"/>
    <property type="match status" value="1"/>
</dbReference>
<keyword evidence="1" id="KW-0732">Signal</keyword>
<dbReference type="InterPro" id="IPR019619">
    <property type="entry name" value="DUF2490"/>
</dbReference>
<accession>A0A8J7PM13</accession>
<feature type="chain" id="PRO_5035317010" evidence="1">
    <location>
        <begin position="25"/>
        <end position="251"/>
    </location>
</feature>
<organism evidence="2 3">
    <name type="scientific">Candidatus Obscuribacter phosphatis</name>
    <dbReference type="NCBI Taxonomy" id="1906157"/>
    <lineage>
        <taxon>Bacteria</taxon>
        <taxon>Bacillati</taxon>
        <taxon>Candidatus Melainabacteria</taxon>
        <taxon>Candidatus Obscuribacterales</taxon>
        <taxon>Candidatus Obscuribacteraceae</taxon>
        <taxon>Candidatus Obscuribacter</taxon>
    </lineage>
</organism>
<evidence type="ECO:0000256" key="1">
    <source>
        <dbReference type="SAM" id="SignalP"/>
    </source>
</evidence>
<dbReference type="AlphaFoldDB" id="A0A8J7PM13"/>
<reference evidence="2" key="1">
    <citation type="submission" date="2021-02" db="EMBL/GenBank/DDBJ databases">
        <title>Genome-Resolved Metagenomics of a Microbial Community Performing Photosynthetic Biological Nutrient Removal.</title>
        <authorList>
            <person name="Mcdaniel E.A."/>
        </authorList>
    </citation>
    <scope>NUCLEOTIDE SEQUENCE</scope>
    <source>
        <strain evidence="2">UWPOB_OBS1</strain>
    </source>
</reference>
<gene>
    <name evidence="2" type="ORF">J0M35_08530</name>
</gene>
<proteinExistence type="predicted"/>
<protein>
    <submittedName>
        <fullName evidence="2">DUF2490 domain-containing protein</fullName>
    </submittedName>
</protein>
<dbReference type="Proteomes" id="UP000664277">
    <property type="component" value="Unassembled WGS sequence"/>
</dbReference>